<keyword evidence="2" id="KW-1185">Reference proteome</keyword>
<accession>A0A0L0VSN0</accession>
<evidence type="ECO:0000313" key="2">
    <source>
        <dbReference type="Proteomes" id="UP000054564"/>
    </source>
</evidence>
<dbReference type="OrthoDB" id="4367135at2759"/>
<organism evidence="1 2">
    <name type="scientific">Puccinia striiformis f. sp. tritici PST-78</name>
    <dbReference type="NCBI Taxonomy" id="1165861"/>
    <lineage>
        <taxon>Eukaryota</taxon>
        <taxon>Fungi</taxon>
        <taxon>Dikarya</taxon>
        <taxon>Basidiomycota</taxon>
        <taxon>Pucciniomycotina</taxon>
        <taxon>Pucciniomycetes</taxon>
        <taxon>Pucciniales</taxon>
        <taxon>Pucciniaceae</taxon>
        <taxon>Puccinia</taxon>
    </lineage>
</organism>
<dbReference type="AlphaFoldDB" id="A0A0L0VSN0"/>
<comment type="caution">
    <text evidence="1">The sequence shown here is derived from an EMBL/GenBank/DDBJ whole genome shotgun (WGS) entry which is preliminary data.</text>
</comment>
<dbReference type="STRING" id="1165861.A0A0L0VSN0"/>
<name>A0A0L0VSN0_9BASI</name>
<evidence type="ECO:0000313" key="1">
    <source>
        <dbReference type="EMBL" id="KNF02289.1"/>
    </source>
</evidence>
<sequence length="200" mass="22688">MECHYAMKEYLKTTAPGIYYKPDLNYIKKNTIPMKELFFLACLCQYHHLWNLDTTRAKAGHACIETFIKNSTGDLLTVFDLLSLAVNTQIILVHESIDKDTMKKLVNVPKAFIPLLGQISTFAIKECKAQFNCITKNFDLTKSCSQTLTKWVGIPCAHSIAETLETGDGLGPAVLHLQWHLNHNPEKQMRDNLICMKSIN</sequence>
<reference evidence="2" key="1">
    <citation type="submission" date="2014-03" db="EMBL/GenBank/DDBJ databases">
        <title>The Genome Sequence of Puccinia striiformis f. sp. tritici PST-78.</title>
        <authorList>
            <consortium name="The Broad Institute Genome Sequencing Platform"/>
            <person name="Cuomo C."/>
            <person name="Hulbert S."/>
            <person name="Chen X."/>
            <person name="Walker B."/>
            <person name="Young S.K."/>
            <person name="Zeng Q."/>
            <person name="Gargeya S."/>
            <person name="Fitzgerald M."/>
            <person name="Haas B."/>
            <person name="Abouelleil A."/>
            <person name="Alvarado L."/>
            <person name="Arachchi H.M."/>
            <person name="Berlin A.M."/>
            <person name="Chapman S.B."/>
            <person name="Goldberg J."/>
            <person name="Griggs A."/>
            <person name="Gujja S."/>
            <person name="Hansen M."/>
            <person name="Howarth C."/>
            <person name="Imamovic A."/>
            <person name="Larimer J."/>
            <person name="McCowan C."/>
            <person name="Montmayeur A."/>
            <person name="Murphy C."/>
            <person name="Neiman D."/>
            <person name="Pearson M."/>
            <person name="Priest M."/>
            <person name="Roberts A."/>
            <person name="Saif S."/>
            <person name="Shea T."/>
            <person name="Sisk P."/>
            <person name="Sykes S."/>
            <person name="Wortman J."/>
            <person name="Nusbaum C."/>
            <person name="Birren B."/>
        </authorList>
    </citation>
    <scope>NUCLEOTIDE SEQUENCE [LARGE SCALE GENOMIC DNA]</scope>
    <source>
        <strain evidence="2">race PST-78</strain>
    </source>
</reference>
<dbReference type="Proteomes" id="UP000054564">
    <property type="component" value="Unassembled WGS sequence"/>
</dbReference>
<dbReference type="EMBL" id="AJIL01000024">
    <property type="protein sequence ID" value="KNF02289.1"/>
    <property type="molecule type" value="Genomic_DNA"/>
</dbReference>
<protein>
    <recommendedName>
        <fullName evidence="3">SWIM-type domain-containing protein</fullName>
    </recommendedName>
</protein>
<evidence type="ECO:0008006" key="3">
    <source>
        <dbReference type="Google" id="ProtNLM"/>
    </source>
</evidence>
<gene>
    <name evidence="1" type="ORF">PSTG_04497</name>
</gene>
<proteinExistence type="predicted"/>